<organism evidence="2 3">
    <name type="scientific">Polarella glacialis</name>
    <name type="common">Dinoflagellate</name>
    <dbReference type="NCBI Taxonomy" id="89957"/>
    <lineage>
        <taxon>Eukaryota</taxon>
        <taxon>Sar</taxon>
        <taxon>Alveolata</taxon>
        <taxon>Dinophyceae</taxon>
        <taxon>Suessiales</taxon>
        <taxon>Suessiaceae</taxon>
        <taxon>Polarella</taxon>
    </lineage>
</organism>
<protein>
    <submittedName>
        <fullName evidence="2">Uncharacterized protein</fullName>
    </submittedName>
</protein>
<dbReference type="AlphaFoldDB" id="A0A813K819"/>
<keyword evidence="1" id="KW-0175">Coiled coil</keyword>
<name>A0A813K819_POLGL</name>
<gene>
    <name evidence="2" type="ORF">PGLA2088_LOCUS29069</name>
</gene>
<sequence length="139" mass="14957">DSAACADIIGHVPREKRLLHVVAVLLQSQTFPFAGDELEGRIEGLLGGISGSLRLSRALCLDEGTGRSSLVSELNSQQMEALLHAARSYAQELREELRELLVKQCGSLEEAVRSFRRGCGLDASAPAALSALIDVAYHE</sequence>
<dbReference type="Proteomes" id="UP000626109">
    <property type="component" value="Unassembled WGS sequence"/>
</dbReference>
<accession>A0A813K819</accession>
<reference evidence="2" key="1">
    <citation type="submission" date="2021-02" db="EMBL/GenBank/DDBJ databases">
        <authorList>
            <person name="Dougan E. K."/>
            <person name="Rhodes N."/>
            <person name="Thang M."/>
            <person name="Chan C."/>
        </authorList>
    </citation>
    <scope>NUCLEOTIDE SEQUENCE</scope>
</reference>
<feature type="non-terminal residue" evidence="2">
    <location>
        <position position="139"/>
    </location>
</feature>
<comment type="caution">
    <text evidence="2">The sequence shown here is derived from an EMBL/GenBank/DDBJ whole genome shotgun (WGS) entry which is preliminary data.</text>
</comment>
<feature type="non-terminal residue" evidence="2">
    <location>
        <position position="1"/>
    </location>
</feature>
<dbReference type="EMBL" id="CAJNNW010028153">
    <property type="protein sequence ID" value="CAE8694895.1"/>
    <property type="molecule type" value="Genomic_DNA"/>
</dbReference>
<evidence type="ECO:0000256" key="1">
    <source>
        <dbReference type="SAM" id="Coils"/>
    </source>
</evidence>
<proteinExistence type="predicted"/>
<feature type="coiled-coil region" evidence="1">
    <location>
        <begin position="76"/>
        <end position="103"/>
    </location>
</feature>
<evidence type="ECO:0000313" key="2">
    <source>
        <dbReference type="EMBL" id="CAE8694895.1"/>
    </source>
</evidence>
<evidence type="ECO:0000313" key="3">
    <source>
        <dbReference type="Proteomes" id="UP000626109"/>
    </source>
</evidence>